<keyword evidence="3" id="KW-1185">Reference proteome</keyword>
<dbReference type="RefSeq" id="WP_085217237.1">
    <property type="nucleotide sequence ID" value="NZ_LT840185.1"/>
</dbReference>
<evidence type="ECO:0008006" key="4">
    <source>
        <dbReference type="Google" id="ProtNLM"/>
    </source>
</evidence>
<keyword evidence="1" id="KW-0472">Membrane</keyword>
<dbReference type="EMBL" id="LT840185">
    <property type="protein sequence ID" value="SMF61366.1"/>
    <property type="molecule type" value="Genomic_DNA"/>
</dbReference>
<evidence type="ECO:0000313" key="2">
    <source>
        <dbReference type="EMBL" id="SMF61366.1"/>
    </source>
</evidence>
<feature type="transmembrane region" description="Helical" evidence="1">
    <location>
        <begin position="267"/>
        <end position="293"/>
    </location>
</feature>
<dbReference type="AlphaFoldDB" id="A0A1X7FZC4"/>
<keyword evidence="1" id="KW-1133">Transmembrane helix</keyword>
<accession>A0A1X7FZC4</accession>
<name>A0A1X7FZC4_9SPHN</name>
<organism evidence="2 3">
    <name type="scientific">Allosphingosinicella indica</name>
    <dbReference type="NCBI Taxonomy" id="941907"/>
    <lineage>
        <taxon>Bacteria</taxon>
        <taxon>Pseudomonadati</taxon>
        <taxon>Pseudomonadota</taxon>
        <taxon>Alphaproteobacteria</taxon>
        <taxon>Sphingomonadales</taxon>
        <taxon>Sphingomonadaceae</taxon>
        <taxon>Allosphingosinicella</taxon>
    </lineage>
</organism>
<feature type="transmembrane region" description="Helical" evidence="1">
    <location>
        <begin position="199"/>
        <end position="218"/>
    </location>
</feature>
<gene>
    <name evidence="2" type="ORF">SAMN06295910_0351</name>
</gene>
<dbReference type="Pfam" id="PF12412">
    <property type="entry name" value="DUF3667"/>
    <property type="match status" value="1"/>
</dbReference>
<feature type="transmembrane region" description="Helical" evidence="1">
    <location>
        <begin position="238"/>
        <end position="255"/>
    </location>
</feature>
<dbReference type="STRING" id="941907.SAMN06295910_0351"/>
<feature type="transmembrane region" description="Helical" evidence="1">
    <location>
        <begin position="125"/>
        <end position="145"/>
    </location>
</feature>
<dbReference type="InterPro" id="IPR022134">
    <property type="entry name" value="DUF3667"/>
</dbReference>
<proteinExistence type="predicted"/>
<protein>
    <recommendedName>
        <fullName evidence="4">DUF3667 domain-containing protein</fullName>
    </recommendedName>
</protein>
<feature type="transmembrane region" description="Helical" evidence="1">
    <location>
        <begin position="165"/>
        <end position="187"/>
    </location>
</feature>
<evidence type="ECO:0000256" key="1">
    <source>
        <dbReference type="SAM" id="Phobius"/>
    </source>
</evidence>
<reference evidence="3" key="1">
    <citation type="submission" date="2017-04" db="EMBL/GenBank/DDBJ databases">
        <authorList>
            <person name="Varghese N."/>
            <person name="Submissions S."/>
        </authorList>
    </citation>
    <scope>NUCLEOTIDE SEQUENCE [LARGE SCALE GENOMIC DNA]</scope>
    <source>
        <strain evidence="3">Dd16</strain>
    </source>
</reference>
<sequence>MPGWRYCRPHPAIVQEFLPIFRWTDRIVRDAGAVPPIPPVPVDPSWFAAPVCRNCGAVVETPHCPQCGQKKAKRFVWRDLGKETWERLRFFEIRSARTIGRLILAPGAVAREYVMGRRSAHMHPLTLLIALVAILVLVLAANRYFEHYAFPGRDSEVDRMAERVMAYANWSFSIGIFAIFFGSWIGFGRRLGYNAIEHAVLAVYCQILILAFIIVNLLPTLVWRSPEFVLWHKAASQYYVPLVKLLIVAAAYRQFFLLDLRTDWLRLLSACLIYLALGWALLRLYAMAILWLVSL</sequence>
<keyword evidence="1" id="KW-0812">Transmembrane</keyword>
<evidence type="ECO:0000313" key="3">
    <source>
        <dbReference type="Proteomes" id="UP000192934"/>
    </source>
</evidence>
<dbReference type="Proteomes" id="UP000192934">
    <property type="component" value="Chromosome I"/>
</dbReference>